<reference evidence="2" key="1">
    <citation type="submission" date="2017-02" db="UniProtKB">
        <authorList>
            <consortium name="WormBaseParasite"/>
        </authorList>
    </citation>
    <scope>IDENTIFICATION</scope>
</reference>
<dbReference type="Proteomes" id="UP000046392">
    <property type="component" value="Unplaced"/>
</dbReference>
<keyword evidence="1" id="KW-1185">Reference proteome</keyword>
<evidence type="ECO:0000313" key="2">
    <source>
        <dbReference type="WBParaSite" id="SPAL_0001641300.1"/>
    </source>
</evidence>
<evidence type="ECO:0000313" key="1">
    <source>
        <dbReference type="Proteomes" id="UP000046392"/>
    </source>
</evidence>
<name>A0A0N5CEX6_STREA</name>
<sequence length="107" mass="12349">MILIKLDIIILFLYIIIPIWSIRNEEINDSIGENFLQQHIRVKRRFGGLGIFMRLGRMGLRGARRGGRIFGRGRGGGNMYGNNNMYGYNNYYGNSYSGNNYYGNNWG</sequence>
<dbReference type="WBParaSite" id="SPAL_0001641300.1">
    <property type="protein sequence ID" value="SPAL_0001641300.1"/>
    <property type="gene ID" value="SPAL_0001641300"/>
</dbReference>
<proteinExistence type="predicted"/>
<dbReference type="AlphaFoldDB" id="A0A0N5CEX6"/>
<accession>A0A0N5CEX6</accession>
<protein>
    <submittedName>
        <fullName evidence="2">Uncharacterized protein</fullName>
    </submittedName>
</protein>
<organism evidence="1 2">
    <name type="scientific">Strongyloides papillosus</name>
    <name type="common">Intestinal threadworm</name>
    <dbReference type="NCBI Taxonomy" id="174720"/>
    <lineage>
        <taxon>Eukaryota</taxon>
        <taxon>Metazoa</taxon>
        <taxon>Ecdysozoa</taxon>
        <taxon>Nematoda</taxon>
        <taxon>Chromadorea</taxon>
        <taxon>Rhabditida</taxon>
        <taxon>Tylenchina</taxon>
        <taxon>Panagrolaimomorpha</taxon>
        <taxon>Strongyloidoidea</taxon>
        <taxon>Strongyloididae</taxon>
        <taxon>Strongyloides</taxon>
    </lineage>
</organism>